<dbReference type="AlphaFoldDB" id="A0A8B8ALC4"/>
<feature type="signal peptide" evidence="2">
    <location>
        <begin position="1"/>
        <end position="24"/>
    </location>
</feature>
<evidence type="ECO:0000256" key="2">
    <source>
        <dbReference type="SAM" id="SignalP"/>
    </source>
</evidence>
<dbReference type="KEGG" id="cvn:111103215"/>
<dbReference type="GeneID" id="111103215"/>
<evidence type="ECO:0000313" key="3">
    <source>
        <dbReference type="Proteomes" id="UP000694844"/>
    </source>
</evidence>
<accession>A0A8B8ALC4</accession>
<sequence>MSNPQVRVALILLGIVFLKPNGNHREVLATRTAGRVSECPRDEKEWWIASKRLNCSDDAISPVNRYHCLPAENLTTLLEFCYNRTRPQVVNGLCMVFIEKKNIVNHYNCSKFNEGCPNKSYYSNEIYNFPACLEIDPTERCYKAELSCQQSTRFLTDVLNTTMSTLVNDTSRTMKKNVRIFYLVIILSVIILLGAIGAYVVWKIHHTKYINRIVPNYRYSRATGCCSRSETVDFEY</sequence>
<evidence type="ECO:0000256" key="1">
    <source>
        <dbReference type="SAM" id="Phobius"/>
    </source>
</evidence>
<keyword evidence="2" id="KW-0732">Signal</keyword>
<reference evidence="4 5" key="1">
    <citation type="submission" date="2025-04" db="UniProtKB">
        <authorList>
            <consortium name="RefSeq"/>
        </authorList>
    </citation>
    <scope>IDENTIFICATION</scope>
    <source>
        <tissue evidence="4 5">Whole sample</tissue>
    </source>
</reference>
<protein>
    <submittedName>
        <fullName evidence="4 5">Uncharacterized protein LOC111103215</fullName>
    </submittedName>
</protein>
<name>A0A8B8ALC4_CRAVI</name>
<feature type="chain" id="PRO_5044665863" evidence="2">
    <location>
        <begin position="25"/>
        <end position="236"/>
    </location>
</feature>
<proteinExistence type="predicted"/>
<dbReference type="RefSeq" id="XP_022291999.1">
    <property type="nucleotide sequence ID" value="XM_022436291.1"/>
</dbReference>
<feature type="transmembrane region" description="Helical" evidence="1">
    <location>
        <begin position="180"/>
        <end position="202"/>
    </location>
</feature>
<dbReference type="RefSeq" id="XP_022292000.1">
    <property type="nucleotide sequence ID" value="XM_022436292.1"/>
</dbReference>
<keyword evidence="1" id="KW-0812">Transmembrane</keyword>
<dbReference type="OrthoDB" id="6194967at2759"/>
<organism evidence="3 5">
    <name type="scientific">Crassostrea virginica</name>
    <name type="common">Eastern oyster</name>
    <dbReference type="NCBI Taxonomy" id="6565"/>
    <lineage>
        <taxon>Eukaryota</taxon>
        <taxon>Metazoa</taxon>
        <taxon>Spiralia</taxon>
        <taxon>Lophotrochozoa</taxon>
        <taxon>Mollusca</taxon>
        <taxon>Bivalvia</taxon>
        <taxon>Autobranchia</taxon>
        <taxon>Pteriomorphia</taxon>
        <taxon>Ostreida</taxon>
        <taxon>Ostreoidea</taxon>
        <taxon>Ostreidae</taxon>
        <taxon>Crassostrea</taxon>
    </lineage>
</organism>
<keyword evidence="1" id="KW-0472">Membrane</keyword>
<evidence type="ECO:0000313" key="4">
    <source>
        <dbReference type="RefSeq" id="XP_022291999.1"/>
    </source>
</evidence>
<gene>
    <name evidence="4 5" type="primary">LOC111103215</name>
</gene>
<evidence type="ECO:0000313" key="5">
    <source>
        <dbReference type="RefSeq" id="XP_022292000.1"/>
    </source>
</evidence>
<keyword evidence="1" id="KW-1133">Transmembrane helix</keyword>
<dbReference type="Proteomes" id="UP000694844">
    <property type="component" value="Chromosome 7"/>
</dbReference>
<keyword evidence="3" id="KW-1185">Reference proteome</keyword>